<gene>
    <name evidence="7" type="ORF">KC909_06550</name>
</gene>
<proteinExistence type="inferred from homology"/>
<dbReference type="CDD" id="cd10225">
    <property type="entry name" value="ASKHA_NBD_MreB-like"/>
    <property type="match status" value="1"/>
</dbReference>
<feature type="non-terminal residue" evidence="7">
    <location>
        <position position="1"/>
    </location>
</feature>
<keyword evidence="5" id="KW-0133">Cell shape</keyword>
<keyword evidence="4" id="KW-0067">ATP-binding</keyword>
<dbReference type="InterPro" id="IPR004753">
    <property type="entry name" value="MreB"/>
</dbReference>
<sequence length="291" mass="30745">IGDEAKSMLGKVPGNIVARRPLKQGVIASYKLTEALIRSLLIKAIGRTRFFKPEVMISVPAGITSVEERAVIEAAASAGASRVYLIPEPLAAAVGAKLPISTSAGNMIANIGGGTSEIAVISMNGIVASESKRIAGDAINEAIINHIRKRYNLLIGEQMAESIKMEIGSATLLDEPEEMEVRGRSASGGLPTSIVINSNDVVEPIKLVLNDIIISIKEVLENTPPELSSDIIDRGMVLSGGSVMLRNIDELFTKATGVPAHVVDDPQDAVILGIVEAFKHIDAIKRSLKVG</sequence>
<dbReference type="GO" id="GO:0000902">
    <property type="term" value="P:cell morphogenesis"/>
    <property type="evidence" value="ECO:0007669"/>
    <property type="project" value="InterPro"/>
</dbReference>
<dbReference type="PANTHER" id="PTHR42749:SF1">
    <property type="entry name" value="CELL SHAPE-DETERMINING PROTEIN MREB"/>
    <property type="match status" value="1"/>
</dbReference>
<dbReference type="GO" id="GO:0008360">
    <property type="term" value="P:regulation of cell shape"/>
    <property type="evidence" value="ECO:0007669"/>
    <property type="project" value="UniProtKB-KW"/>
</dbReference>
<comment type="subcellular location">
    <subcellularLocation>
        <location evidence="1">Cytoplasm</location>
    </subcellularLocation>
</comment>
<dbReference type="NCBIfam" id="NF010539">
    <property type="entry name" value="PRK13927.1"/>
    <property type="match status" value="1"/>
</dbReference>
<evidence type="ECO:0000256" key="4">
    <source>
        <dbReference type="ARBA" id="ARBA00022840"/>
    </source>
</evidence>
<reference evidence="7" key="1">
    <citation type="submission" date="2020-04" db="EMBL/GenBank/DDBJ databases">
        <authorList>
            <person name="Zhang T."/>
        </authorList>
    </citation>
    <scope>NUCLEOTIDE SEQUENCE</scope>
    <source>
        <strain evidence="7">HKST-UBA14</strain>
    </source>
</reference>
<keyword evidence="2" id="KW-0963">Cytoplasm</keyword>
<dbReference type="SUPFAM" id="SSF53067">
    <property type="entry name" value="Actin-like ATPase domain"/>
    <property type="match status" value="2"/>
</dbReference>
<dbReference type="GO" id="GO:0005737">
    <property type="term" value="C:cytoplasm"/>
    <property type="evidence" value="ECO:0007669"/>
    <property type="project" value="UniProtKB-SubCell"/>
</dbReference>
<dbReference type="EMBL" id="JAGQLK010000204">
    <property type="protein sequence ID" value="MCA9383992.1"/>
    <property type="molecule type" value="Genomic_DNA"/>
</dbReference>
<evidence type="ECO:0000256" key="3">
    <source>
        <dbReference type="ARBA" id="ARBA00022741"/>
    </source>
</evidence>
<dbReference type="PRINTS" id="PR01652">
    <property type="entry name" value="SHAPEPROTEIN"/>
</dbReference>
<accession>A0A955L6M7</accession>
<evidence type="ECO:0000256" key="5">
    <source>
        <dbReference type="ARBA" id="ARBA00022960"/>
    </source>
</evidence>
<protein>
    <submittedName>
        <fullName evidence="7">Rod shape-determining protein</fullName>
    </submittedName>
</protein>
<dbReference type="InterPro" id="IPR056546">
    <property type="entry name" value="MreB_MamK-like"/>
</dbReference>
<evidence type="ECO:0000313" key="7">
    <source>
        <dbReference type="EMBL" id="MCA9383992.1"/>
    </source>
</evidence>
<evidence type="ECO:0000256" key="6">
    <source>
        <dbReference type="ARBA" id="ARBA00023458"/>
    </source>
</evidence>
<dbReference type="HAMAP" id="MF_02207">
    <property type="entry name" value="MreB"/>
    <property type="match status" value="1"/>
</dbReference>
<keyword evidence="3" id="KW-0547">Nucleotide-binding</keyword>
<dbReference type="Proteomes" id="UP000783287">
    <property type="component" value="Unassembled WGS sequence"/>
</dbReference>
<reference evidence="7" key="2">
    <citation type="journal article" date="2021" name="Microbiome">
        <title>Successional dynamics and alternative stable states in a saline activated sludge microbial community over 9 years.</title>
        <authorList>
            <person name="Wang Y."/>
            <person name="Ye J."/>
            <person name="Ju F."/>
            <person name="Liu L."/>
            <person name="Boyd J.A."/>
            <person name="Deng Y."/>
            <person name="Parks D.H."/>
            <person name="Jiang X."/>
            <person name="Yin X."/>
            <person name="Woodcroft B.J."/>
            <person name="Tyson G.W."/>
            <person name="Hugenholtz P."/>
            <person name="Polz M.F."/>
            <person name="Zhang T."/>
        </authorList>
    </citation>
    <scope>NUCLEOTIDE SEQUENCE</scope>
    <source>
        <strain evidence="7">HKST-UBA14</strain>
    </source>
</reference>
<dbReference type="InterPro" id="IPR043129">
    <property type="entry name" value="ATPase_NBD"/>
</dbReference>
<evidence type="ECO:0000313" key="8">
    <source>
        <dbReference type="Proteomes" id="UP000783287"/>
    </source>
</evidence>
<evidence type="ECO:0000256" key="2">
    <source>
        <dbReference type="ARBA" id="ARBA00022490"/>
    </source>
</evidence>
<dbReference type="AlphaFoldDB" id="A0A955L6M7"/>
<evidence type="ECO:0000256" key="1">
    <source>
        <dbReference type="ARBA" id="ARBA00004496"/>
    </source>
</evidence>
<comment type="similarity">
    <text evidence="6">Belongs to the FtsA/MreB family.</text>
</comment>
<dbReference type="GO" id="GO:0005524">
    <property type="term" value="F:ATP binding"/>
    <property type="evidence" value="ECO:0007669"/>
    <property type="project" value="UniProtKB-KW"/>
</dbReference>
<dbReference type="Pfam" id="PF06723">
    <property type="entry name" value="MreB_Mbl"/>
    <property type="match status" value="1"/>
</dbReference>
<organism evidence="7 8">
    <name type="scientific">Candidatus Dojkabacteria bacterium</name>
    <dbReference type="NCBI Taxonomy" id="2099670"/>
    <lineage>
        <taxon>Bacteria</taxon>
        <taxon>Candidatus Dojkabacteria</taxon>
    </lineage>
</organism>
<dbReference type="PANTHER" id="PTHR42749">
    <property type="entry name" value="CELL SHAPE-DETERMINING PROTEIN MREB"/>
    <property type="match status" value="1"/>
</dbReference>
<name>A0A955L6M7_9BACT</name>
<dbReference type="Gene3D" id="3.30.420.40">
    <property type="match status" value="3"/>
</dbReference>
<comment type="caution">
    <text evidence="7">The sequence shown here is derived from an EMBL/GenBank/DDBJ whole genome shotgun (WGS) entry which is preliminary data.</text>
</comment>